<gene>
    <name evidence="6" type="ORF">Prum_093190</name>
</gene>
<feature type="compositionally biased region" description="Basic and acidic residues" evidence="3">
    <location>
        <begin position="78"/>
        <end position="87"/>
    </location>
</feature>
<protein>
    <submittedName>
        <fullName evidence="6">Membrane protein</fullName>
    </submittedName>
</protein>
<reference evidence="6 7" key="2">
    <citation type="submission" date="2020-03" db="EMBL/GenBank/DDBJ databases">
        <authorList>
            <person name="Ichikawa N."/>
            <person name="Kimura A."/>
            <person name="Kitahashi Y."/>
            <person name="Uohara A."/>
        </authorList>
    </citation>
    <scope>NUCLEOTIDE SEQUENCE [LARGE SCALE GENOMIC DNA]</scope>
    <source>
        <strain evidence="6 7">NBRC 108638</strain>
    </source>
</reference>
<evidence type="ECO:0000313" key="7">
    <source>
        <dbReference type="Proteomes" id="UP000482960"/>
    </source>
</evidence>
<evidence type="ECO:0000256" key="2">
    <source>
        <dbReference type="ARBA" id="ARBA00023163"/>
    </source>
</evidence>
<feature type="transmembrane region" description="Helical" evidence="4">
    <location>
        <begin position="114"/>
        <end position="138"/>
    </location>
</feature>
<comment type="caution">
    <text evidence="6">The sequence shown here is derived from an EMBL/GenBank/DDBJ whole genome shotgun (WGS) entry which is preliminary data.</text>
</comment>
<feature type="transmembrane region" description="Helical" evidence="4">
    <location>
        <begin position="158"/>
        <end position="174"/>
    </location>
</feature>
<proteinExistence type="predicted"/>
<dbReference type="Proteomes" id="UP000482960">
    <property type="component" value="Unassembled WGS sequence"/>
</dbReference>
<reference evidence="6 7" key="1">
    <citation type="submission" date="2020-03" db="EMBL/GenBank/DDBJ databases">
        <title>Whole genome shotgun sequence of Phytohabitans rumicis NBRC 108638.</title>
        <authorList>
            <person name="Komaki H."/>
            <person name="Tamura T."/>
        </authorList>
    </citation>
    <scope>NUCLEOTIDE SEQUENCE [LARGE SCALE GENOMIC DNA]</scope>
    <source>
        <strain evidence="6 7">NBRC 108638</strain>
    </source>
</reference>
<dbReference type="Gene3D" id="1.10.10.1320">
    <property type="entry name" value="Anti-sigma factor, zinc-finger domain"/>
    <property type="match status" value="1"/>
</dbReference>
<dbReference type="InterPro" id="IPR027383">
    <property type="entry name" value="Znf_put"/>
</dbReference>
<keyword evidence="4" id="KW-1133">Transmembrane helix</keyword>
<sequence length="283" mass="29853">MGCEHFREALSARLDGEDDPAERAATDAHLAGCAACRQWFDAAAAVTRLVRTAVIPEIRVSDDVLAAAPGPGAGGGRSSERSDDDGRRRLRPGPRASGASAGEQSRGRHRLVTALRVALGVLGVVQFLLGAAQIGGFAAAQHLHTSGVGGPNHLWHESAAWNVAVGAGFAWIALRRTRASGIIPTLTAFVGALTLLTASDVIAGRVDVDRVLSHAFIVAGYVIVVVLSRTAREPGEPPSDQHKPRPAWRAVFDDVAESPPRPPLRLVRERPAQARAGSWRRAA</sequence>
<feature type="transmembrane region" description="Helical" evidence="4">
    <location>
        <begin position="211"/>
        <end position="228"/>
    </location>
</feature>
<keyword evidence="4" id="KW-0472">Membrane</keyword>
<feature type="region of interest" description="Disordered" evidence="3">
    <location>
        <begin position="66"/>
        <end position="105"/>
    </location>
</feature>
<keyword evidence="4" id="KW-0812">Transmembrane</keyword>
<keyword evidence="7" id="KW-1185">Reference proteome</keyword>
<dbReference type="Pfam" id="PF13490">
    <property type="entry name" value="zf-HC2"/>
    <property type="match status" value="1"/>
</dbReference>
<evidence type="ECO:0000256" key="4">
    <source>
        <dbReference type="SAM" id="Phobius"/>
    </source>
</evidence>
<keyword evidence="1" id="KW-0805">Transcription regulation</keyword>
<evidence type="ECO:0000313" key="6">
    <source>
        <dbReference type="EMBL" id="GFJ95677.1"/>
    </source>
</evidence>
<feature type="region of interest" description="Disordered" evidence="3">
    <location>
        <begin position="233"/>
        <end position="283"/>
    </location>
</feature>
<feature type="domain" description="Putative zinc-finger" evidence="5">
    <location>
        <begin position="3"/>
        <end position="37"/>
    </location>
</feature>
<evidence type="ECO:0000256" key="1">
    <source>
        <dbReference type="ARBA" id="ARBA00023015"/>
    </source>
</evidence>
<feature type="compositionally biased region" description="Basic and acidic residues" evidence="3">
    <location>
        <begin position="233"/>
        <end position="243"/>
    </location>
</feature>
<dbReference type="RefSeq" id="WP_173084965.1">
    <property type="nucleotide sequence ID" value="NZ_BAABJB010000084.1"/>
</dbReference>
<evidence type="ECO:0000256" key="3">
    <source>
        <dbReference type="SAM" id="MobiDB-lite"/>
    </source>
</evidence>
<organism evidence="6 7">
    <name type="scientific">Phytohabitans rumicis</name>
    <dbReference type="NCBI Taxonomy" id="1076125"/>
    <lineage>
        <taxon>Bacteria</taxon>
        <taxon>Bacillati</taxon>
        <taxon>Actinomycetota</taxon>
        <taxon>Actinomycetes</taxon>
        <taxon>Micromonosporales</taxon>
        <taxon>Micromonosporaceae</taxon>
    </lineage>
</organism>
<dbReference type="InterPro" id="IPR041916">
    <property type="entry name" value="Anti_sigma_zinc_sf"/>
</dbReference>
<name>A0A6V8LNK9_9ACTN</name>
<dbReference type="EMBL" id="BLPG01000002">
    <property type="protein sequence ID" value="GFJ95677.1"/>
    <property type="molecule type" value="Genomic_DNA"/>
</dbReference>
<accession>A0A6V8LNK9</accession>
<evidence type="ECO:0000259" key="5">
    <source>
        <dbReference type="Pfam" id="PF13490"/>
    </source>
</evidence>
<keyword evidence="2" id="KW-0804">Transcription</keyword>
<feature type="transmembrane region" description="Helical" evidence="4">
    <location>
        <begin position="181"/>
        <end position="199"/>
    </location>
</feature>
<dbReference type="AlphaFoldDB" id="A0A6V8LNK9"/>